<proteinExistence type="predicted"/>
<dbReference type="Gene3D" id="3.40.50.720">
    <property type="entry name" value="NAD(P)-binding Rossmann-like Domain"/>
    <property type="match status" value="1"/>
</dbReference>
<dbReference type="SUPFAM" id="SSF51735">
    <property type="entry name" value="NAD(P)-binding Rossmann-fold domains"/>
    <property type="match status" value="1"/>
</dbReference>
<dbReference type="Proteomes" id="UP000235649">
    <property type="component" value="Unassembled WGS sequence"/>
</dbReference>
<gene>
    <name evidence="2" type="ORF">CBP76_07860</name>
</gene>
<organism evidence="2 3">
    <name type="scientific">Companilactobacillus nuruki</name>
    <dbReference type="NCBI Taxonomy" id="1993540"/>
    <lineage>
        <taxon>Bacteria</taxon>
        <taxon>Bacillati</taxon>
        <taxon>Bacillota</taxon>
        <taxon>Bacilli</taxon>
        <taxon>Lactobacillales</taxon>
        <taxon>Lactobacillaceae</taxon>
        <taxon>Companilactobacillus</taxon>
    </lineage>
</organism>
<dbReference type="InterPro" id="IPR016040">
    <property type="entry name" value="NAD(P)-bd_dom"/>
</dbReference>
<protein>
    <submittedName>
        <fullName evidence="2">Short-chain dehydrogenase</fullName>
    </submittedName>
</protein>
<dbReference type="CDD" id="cd05262">
    <property type="entry name" value="SDR_a7"/>
    <property type="match status" value="1"/>
</dbReference>
<dbReference type="EMBL" id="NIPR01000025">
    <property type="protein sequence ID" value="PMD69821.1"/>
    <property type="molecule type" value="Genomic_DNA"/>
</dbReference>
<evidence type="ECO:0000259" key="1">
    <source>
        <dbReference type="Pfam" id="PF13460"/>
    </source>
</evidence>
<dbReference type="OrthoDB" id="9811743at2"/>
<evidence type="ECO:0000313" key="3">
    <source>
        <dbReference type="Proteomes" id="UP000235649"/>
    </source>
</evidence>
<dbReference type="Pfam" id="PF13460">
    <property type="entry name" value="NAD_binding_10"/>
    <property type="match status" value="1"/>
</dbReference>
<dbReference type="GO" id="GO:0005737">
    <property type="term" value="C:cytoplasm"/>
    <property type="evidence" value="ECO:0007669"/>
    <property type="project" value="TreeGrafter"/>
</dbReference>
<accession>A0A2N7ATP4</accession>
<keyword evidence="3" id="KW-1185">Reference proteome</keyword>
<name>A0A2N7ATP4_9LACO</name>
<dbReference type="InterPro" id="IPR051783">
    <property type="entry name" value="NAD(P)-dependent_oxidoreduct"/>
</dbReference>
<sequence length="293" mass="31605">MAGGTGFVGSAVVKELIDNGINVLGLARSKSSAGKLISWGAQPIYGSLTDLEVLSKAAAQSDATIHLGFNNDFHHFIKSGKVDQEAIQTMGQAIEGTKKPLVITYGTTGIRNYTQTEHMVSNKGLSKLVSPRKSEIVARQLINQGTNAFVVRLPPAVHGKGDRGFTKMMIDRAKEIHRAEYLGIGQHNWSAVHRLDAAHLFYLATMYGFENPLTDERIFNAVGDESIAMADIAGTIGKKLNVPLKLRYNPVSLGNTAFLNLMNCSASSTITQRTLGWSPKQSGLLADISSSAY</sequence>
<dbReference type="InterPro" id="IPR036291">
    <property type="entry name" value="NAD(P)-bd_dom_sf"/>
</dbReference>
<dbReference type="GO" id="GO:0004029">
    <property type="term" value="F:aldehyde dehydrogenase (NAD+) activity"/>
    <property type="evidence" value="ECO:0007669"/>
    <property type="project" value="TreeGrafter"/>
</dbReference>
<comment type="caution">
    <text evidence="2">The sequence shown here is derived from an EMBL/GenBank/DDBJ whole genome shotgun (WGS) entry which is preliminary data.</text>
</comment>
<feature type="domain" description="NAD(P)-binding" evidence="1">
    <location>
        <begin position="3"/>
        <end position="152"/>
    </location>
</feature>
<evidence type="ECO:0000313" key="2">
    <source>
        <dbReference type="EMBL" id="PMD69821.1"/>
    </source>
</evidence>
<dbReference type="AlphaFoldDB" id="A0A2N7ATP4"/>
<dbReference type="PANTHER" id="PTHR48079">
    <property type="entry name" value="PROTEIN YEEZ"/>
    <property type="match status" value="1"/>
</dbReference>
<dbReference type="PANTHER" id="PTHR48079:SF9">
    <property type="entry name" value="PUTATIVE-RELATED"/>
    <property type="match status" value="1"/>
</dbReference>
<reference evidence="2 3" key="1">
    <citation type="submission" date="2017-05" db="EMBL/GenBank/DDBJ databases">
        <title>Lactobacillus nurukis nov., sp. nov., isolated from nuruk.</title>
        <authorList>
            <person name="Kim S.-J."/>
        </authorList>
    </citation>
    <scope>NUCLEOTIDE SEQUENCE [LARGE SCALE GENOMIC DNA]</scope>
    <source>
        <strain evidence="2 3">SYF10-1a</strain>
    </source>
</reference>
<dbReference type="RefSeq" id="WP_102196353.1">
    <property type="nucleotide sequence ID" value="NZ_NIPR01000025.1"/>
</dbReference>